<feature type="compositionally biased region" description="Low complexity" evidence="1">
    <location>
        <begin position="220"/>
        <end position="229"/>
    </location>
</feature>
<gene>
    <name evidence="2" type="ORF">FHR33_009036</name>
</gene>
<dbReference type="AlphaFoldDB" id="A0A7W5YUE9"/>
<dbReference type="EMBL" id="JACIBV010000002">
    <property type="protein sequence ID" value="MBB3733089.1"/>
    <property type="molecule type" value="Genomic_DNA"/>
</dbReference>
<name>A0A7W5YUE9_9ACTN</name>
<evidence type="ECO:0000256" key="1">
    <source>
        <dbReference type="SAM" id="MobiDB-lite"/>
    </source>
</evidence>
<feature type="region of interest" description="Disordered" evidence="1">
    <location>
        <begin position="208"/>
        <end position="270"/>
    </location>
</feature>
<reference evidence="2 3" key="1">
    <citation type="submission" date="2020-08" db="EMBL/GenBank/DDBJ databases">
        <title>Sequencing the genomes of 1000 actinobacteria strains.</title>
        <authorList>
            <person name="Klenk H.-P."/>
        </authorList>
    </citation>
    <scope>NUCLEOTIDE SEQUENCE [LARGE SCALE GENOMIC DNA]</scope>
    <source>
        <strain evidence="2 3">DSM 44320</strain>
    </source>
</reference>
<evidence type="ECO:0000313" key="2">
    <source>
        <dbReference type="EMBL" id="MBB3733089.1"/>
    </source>
</evidence>
<dbReference type="Proteomes" id="UP000579945">
    <property type="component" value="Unassembled WGS sequence"/>
</dbReference>
<evidence type="ECO:0000313" key="3">
    <source>
        <dbReference type="Proteomes" id="UP000579945"/>
    </source>
</evidence>
<organism evidence="2 3">
    <name type="scientific">Nonomuraea dietziae</name>
    <dbReference type="NCBI Taxonomy" id="65515"/>
    <lineage>
        <taxon>Bacteria</taxon>
        <taxon>Bacillati</taxon>
        <taxon>Actinomycetota</taxon>
        <taxon>Actinomycetes</taxon>
        <taxon>Streptosporangiales</taxon>
        <taxon>Streptosporangiaceae</taxon>
        <taxon>Nonomuraea</taxon>
    </lineage>
</organism>
<proteinExistence type="predicted"/>
<sequence>MGWARRKTQSVHQVVERVRVVPGPLLWPGRREGGPGSNEEISSEVASGLRLSRTLRIRSRFAYGADHERRRPSSSAGTSALDGVGFSGDSGGGLFPEPHVAAAAGQIVVLSRCAGGEHEQVGKGSVRSDLVRLAQRLDAEIWRISTSIDVGAVSSEEEWAAARVGLGARRLDFINATRKVALGRDDPLDRFVARPSWEELSALLGKTEGCDTWDGDGNQTKTSSSPPKSTGGGADPRQESPDDGDVIGHGSACSACQRSGQEVAKPGAGS</sequence>
<comment type="caution">
    <text evidence="2">The sequence shown here is derived from an EMBL/GenBank/DDBJ whole genome shotgun (WGS) entry which is preliminary data.</text>
</comment>
<protein>
    <submittedName>
        <fullName evidence="2">Uncharacterized protein</fullName>
    </submittedName>
</protein>
<keyword evidence="3" id="KW-1185">Reference proteome</keyword>
<accession>A0A7W5YUE9</accession>